<keyword evidence="1" id="KW-0812">Transmembrane</keyword>
<comment type="caution">
    <text evidence="2">The sequence shown here is derived from an EMBL/GenBank/DDBJ whole genome shotgun (WGS) entry which is preliminary data.</text>
</comment>
<feature type="transmembrane region" description="Helical" evidence="1">
    <location>
        <begin position="149"/>
        <end position="166"/>
    </location>
</feature>
<name>A0ABU7S5E7_9ACTN</name>
<dbReference type="Proteomes" id="UP001332243">
    <property type="component" value="Unassembled WGS sequence"/>
</dbReference>
<feature type="transmembrane region" description="Helical" evidence="1">
    <location>
        <begin position="112"/>
        <end position="137"/>
    </location>
</feature>
<dbReference type="EMBL" id="JAZGQK010000049">
    <property type="protein sequence ID" value="MEE6263995.1"/>
    <property type="molecule type" value="Genomic_DNA"/>
</dbReference>
<gene>
    <name evidence="2" type="ORF">V1633_36660</name>
</gene>
<sequence length="202" mass="21254">MKYCYLAAPVLLLGYGLARMIDGIDGSRGPGPAWTIGHLLYLISLGLFGVVLVGLRNALPRYRAAGTVAVVAGAVGLVAFVRVVVVDIVVGLQAVDRAGMNELFRQYERSPGFLPSGLVGALDTIGPVLFPGSMILLTVLAATVAPRRLRWWSPVLTVVGFALIVVDLDLLPLGAVALVCALLPMTVASAERWPVVAVAGRR</sequence>
<organism evidence="2 3">
    <name type="scientific">Plantactinospora sonchi</name>
    <dbReference type="NCBI Taxonomy" id="1544735"/>
    <lineage>
        <taxon>Bacteria</taxon>
        <taxon>Bacillati</taxon>
        <taxon>Actinomycetota</taxon>
        <taxon>Actinomycetes</taxon>
        <taxon>Micromonosporales</taxon>
        <taxon>Micromonosporaceae</taxon>
        <taxon>Plantactinospora</taxon>
    </lineage>
</organism>
<reference evidence="2 3" key="1">
    <citation type="submission" date="2024-01" db="EMBL/GenBank/DDBJ databases">
        <title>Genome insights into Plantactinospora sonchi sp. nov.</title>
        <authorList>
            <person name="Wang L."/>
        </authorList>
    </citation>
    <scope>NUCLEOTIDE SEQUENCE [LARGE SCALE GENOMIC DNA]</scope>
    <source>
        <strain evidence="2 3">NEAU-QY2</strain>
    </source>
</reference>
<keyword evidence="3" id="KW-1185">Reference proteome</keyword>
<feature type="transmembrane region" description="Helical" evidence="1">
    <location>
        <begin position="172"/>
        <end position="193"/>
    </location>
</feature>
<keyword evidence="1" id="KW-0472">Membrane</keyword>
<evidence type="ECO:0000313" key="2">
    <source>
        <dbReference type="EMBL" id="MEE6263995.1"/>
    </source>
</evidence>
<dbReference type="RefSeq" id="WP_331218787.1">
    <property type="nucleotide sequence ID" value="NZ_JAZGQK010000049.1"/>
</dbReference>
<feature type="transmembrane region" description="Helical" evidence="1">
    <location>
        <begin position="34"/>
        <end position="55"/>
    </location>
</feature>
<evidence type="ECO:0000256" key="1">
    <source>
        <dbReference type="SAM" id="Phobius"/>
    </source>
</evidence>
<keyword evidence="1" id="KW-1133">Transmembrane helix</keyword>
<protein>
    <submittedName>
        <fullName evidence="2">Uncharacterized protein</fullName>
    </submittedName>
</protein>
<proteinExistence type="predicted"/>
<evidence type="ECO:0000313" key="3">
    <source>
        <dbReference type="Proteomes" id="UP001332243"/>
    </source>
</evidence>
<accession>A0ABU7S5E7</accession>
<feature type="transmembrane region" description="Helical" evidence="1">
    <location>
        <begin position="67"/>
        <end position="92"/>
    </location>
</feature>